<feature type="compositionally biased region" description="Polar residues" evidence="1">
    <location>
        <begin position="1"/>
        <end position="14"/>
    </location>
</feature>
<evidence type="ECO:0000313" key="2">
    <source>
        <dbReference type="EMBL" id="CAG8853639.1"/>
    </source>
</evidence>
<name>A0ABN7XEJ2_GIGMA</name>
<reference evidence="2 3" key="1">
    <citation type="submission" date="2021-06" db="EMBL/GenBank/DDBJ databases">
        <authorList>
            <person name="Kallberg Y."/>
            <person name="Tangrot J."/>
            <person name="Rosling A."/>
        </authorList>
    </citation>
    <scope>NUCLEOTIDE SEQUENCE [LARGE SCALE GENOMIC DNA]</scope>
    <source>
        <strain evidence="2 3">120-4 pot B 10/14</strain>
    </source>
</reference>
<sequence length="40" mass="4357">DESTNDNINLQKKSSNSHEKGKEPLGQSLCSSLRSHDSNA</sequence>
<feature type="region of interest" description="Disordered" evidence="1">
    <location>
        <begin position="1"/>
        <end position="40"/>
    </location>
</feature>
<feature type="non-terminal residue" evidence="2">
    <location>
        <position position="40"/>
    </location>
</feature>
<feature type="non-terminal residue" evidence="2">
    <location>
        <position position="1"/>
    </location>
</feature>
<evidence type="ECO:0000313" key="3">
    <source>
        <dbReference type="Proteomes" id="UP000789901"/>
    </source>
</evidence>
<keyword evidence="3" id="KW-1185">Reference proteome</keyword>
<evidence type="ECO:0000256" key="1">
    <source>
        <dbReference type="SAM" id="MobiDB-lite"/>
    </source>
</evidence>
<dbReference type="EMBL" id="CAJVQB010127098">
    <property type="protein sequence ID" value="CAG8853639.1"/>
    <property type="molecule type" value="Genomic_DNA"/>
</dbReference>
<organism evidence="2 3">
    <name type="scientific">Gigaspora margarita</name>
    <dbReference type="NCBI Taxonomy" id="4874"/>
    <lineage>
        <taxon>Eukaryota</taxon>
        <taxon>Fungi</taxon>
        <taxon>Fungi incertae sedis</taxon>
        <taxon>Mucoromycota</taxon>
        <taxon>Glomeromycotina</taxon>
        <taxon>Glomeromycetes</taxon>
        <taxon>Diversisporales</taxon>
        <taxon>Gigasporaceae</taxon>
        <taxon>Gigaspora</taxon>
    </lineage>
</organism>
<dbReference type="Proteomes" id="UP000789901">
    <property type="component" value="Unassembled WGS sequence"/>
</dbReference>
<gene>
    <name evidence="2" type="ORF">GMARGA_LOCUS42460</name>
</gene>
<proteinExistence type="predicted"/>
<protein>
    <submittedName>
        <fullName evidence="2">471_t:CDS:1</fullName>
    </submittedName>
</protein>
<accession>A0ABN7XEJ2</accession>
<comment type="caution">
    <text evidence="2">The sequence shown here is derived from an EMBL/GenBank/DDBJ whole genome shotgun (WGS) entry which is preliminary data.</text>
</comment>